<dbReference type="EMBL" id="QVIG01000001">
    <property type="protein sequence ID" value="RGD58009.1"/>
    <property type="molecule type" value="Genomic_DNA"/>
</dbReference>
<dbReference type="Pfam" id="PF07676">
    <property type="entry name" value="PD40"/>
    <property type="match status" value="1"/>
</dbReference>
<comment type="similarity">
    <text evidence="1">Belongs to the TolB family.</text>
</comment>
<organism evidence="4 5">
    <name type="scientific">Kitasatospora xanthocidica</name>
    <dbReference type="NCBI Taxonomy" id="83382"/>
    <lineage>
        <taxon>Bacteria</taxon>
        <taxon>Bacillati</taxon>
        <taxon>Actinomycetota</taxon>
        <taxon>Actinomycetes</taxon>
        <taxon>Kitasatosporales</taxon>
        <taxon>Streptomycetaceae</taxon>
        <taxon>Kitasatospora</taxon>
    </lineage>
</organism>
<dbReference type="SUPFAM" id="SSF82171">
    <property type="entry name" value="DPP6 N-terminal domain-like"/>
    <property type="match status" value="1"/>
</dbReference>
<dbReference type="Proteomes" id="UP000263377">
    <property type="component" value="Unassembled WGS sequence"/>
</dbReference>
<proteinExistence type="inferred from homology"/>
<feature type="chain" id="PRO_5039323418" evidence="3">
    <location>
        <begin position="26"/>
        <end position="481"/>
    </location>
</feature>
<comment type="caution">
    <text evidence="4">The sequence shown here is derived from an EMBL/GenBank/DDBJ whole genome shotgun (WGS) entry which is preliminary data.</text>
</comment>
<feature type="region of interest" description="Disordered" evidence="2">
    <location>
        <begin position="28"/>
        <end position="53"/>
    </location>
</feature>
<gene>
    <name evidence="4" type="ORF">DR950_09610</name>
</gene>
<dbReference type="PROSITE" id="PS51318">
    <property type="entry name" value="TAT"/>
    <property type="match status" value="1"/>
</dbReference>
<dbReference type="SUPFAM" id="SSF69322">
    <property type="entry name" value="Tricorn protease domain 2"/>
    <property type="match status" value="1"/>
</dbReference>
<protein>
    <submittedName>
        <fullName evidence="4">Uncharacterized protein</fullName>
    </submittedName>
</protein>
<dbReference type="AlphaFoldDB" id="A0A372ZQ30"/>
<dbReference type="RefSeq" id="WP_117486687.1">
    <property type="nucleotide sequence ID" value="NZ_QVIG01000001.1"/>
</dbReference>
<evidence type="ECO:0000256" key="1">
    <source>
        <dbReference type="ARBA" id="ARBA00009820"/>
    </source>
</evidence>
<evidence type="ECO:0000256" key="2">
    <source>
        <dbReference type="SAM" id="MobiDB-lite"/>
    </source>
</evidence>
<dbReference type="PANTHER" id="PTHR36842">
    <property type="entry name" value="PROTEIN TOLB HOMOLOG"/>
    <property type="match status" value="1"/>
</dbReference>
<reference evidence="4 5" key="1">
    <citation type="submission" date="2018-08" db="EMBL/GenBank/DDBJ databases">
        <title>Diversity &amp; Physiological Properties of Lignin-Decomposing Actinobacteria from Soil.</title>
        <authorList>
            <person name="Roh S.G."/>
            <person name="Kim S.B."/>
        </authorList>
    </citation>
    <scope>NUCLEOTIDE SEQUENCE [LARGE SCALE GENOMIC DNA]</scope>
    <source>
        <strain evidence="4 5">MMS17-GH009</strain>
    </source>
</reference>
<sequence length="481" mass="50464">MTTARTRRRLARTAAVLVAVAVAGAAMPAAEARPPKGDTARVSEGAKGEPLNGTSLALGLSGDGRYALFSSAATNLLPGGAGVLGDVYVRDLRNGHTERVSVADDGSALDNGSNDAAISGNGRYVVFSSYASNAVPGQPKHPSDVFVRDRWTGRTELVSAGDGVSGAGDDQSIRNAFNAAISADGRYVVYSSDRTDLAPGVHRGKFNVFLADRWTHTTRVVSTGADGTPADNNSFRPTISADGTVIGFTSRAGNLLPAEQTPPALAAAAAADPADGTDLAEAARAPRTASARAELAAIRAYPYYVWDARTGKITGASYNEAGEFVNSGNDGRISPSGRYAAYTVFEEGGRPGSHGRHQDVYVRELATGTTTKVNKPLSGTTPRDSSYDPVMPMNDRWVYFVSDVADLVPGDTNEQADVFRTDLRSGHTERVSLAHDGSQSTTSASFPQVDADDTTLLFSAQDGNLAPVVDSDLTDVFRRRL</sequence>
<dbReference type="Gene3D" id="2.120.10.30">
    <property type="entry name" value="TolB, C-terminal domain"/>
    <property type="match status" value="2"/>
</dbReference>
<accession>A0A372ZQ30</accession>
<feature type="compositionally biased region" description="Basic and acidic residues" evidence="2">
    <location>
        <begin position="33"/>
        <end position="47"/>
    </location>
</feature>
<keyword evidence="3" id="KW-0732">Signal</keyword>
<evidence type="ECO:0000313" key="5">
    <source>
        <dbReference type="Proteomes" id="UP000263377"/>
    </source>
</evidence>
<dbReference type="InterPro" id="IPR011042">
    <property type="entry name" value="6-blade_b-propeller_TolB-like"/>
</dbReference>
<keyword evidence="5" id="KW-1185">Reference proteome</keyword>
<dbReference type="InterPro" id="IPR006311">
    <property type="entry name" value="TAT_signal"/>
</dbReference>
<evidence type="ECO:0000256" key="3">
    <source>
        <dbReference type="SAM" id="SignalP"/>
    </source>
</evidence>
<name>A0A372ZQ30_9ACTN</name>
<dbReference type="InterPro" id="IPR011659">
    <property type="entry name" value="WD40"/>
</dbReference>
<feature type="signal peptide" evidence="3">
    <location>
        <begin position="1"/>
        <end position="25"/>
    </location>
</feature>
<dbReference type="PANTHER" id="PTHR36842:SF2">
    <property type="entry name" value="SLR0505 PROTEIN"/>
    <property type="match status" value="1"/>
</dbReference>
<evidence type="ECO:0000313" key="4">
    <source>
        <dbReference type="EMBL" id="RGD58009.1"/>
    </source>
</evidence>